<dbReference type="Proteomes" id="UP000091857">
    <property type="component" value="Chromosome 9"/>
</dbReference>
<dbReference type="PANTHER" id="PTHR47938">
    <property type="entry name" value="RESPIRATORY COMPLEX I CHAPERONE (CIA84), PUTATIVE (AFU_ORTHOLOGUE AFUA_2G06020)-RELATED"/>
    <property type="match status" value="1"/>
</dbReference>
<dbReference type="Pfam" id="PF13041">
    <property type="entry name" value="PPR_2"/>
    <property type="match status" value="5"/>
</dbReference>
<evidence type="ECO:0000313" key="5">
    <source>
        <dbReference type="Proteomes" id="UP000091857"/>
    </source>
</evidence>
<dbReference type="Pfam" id="PF01535">
    <property type="entry name" value="PPR"/>
    <property type="match status" value="5"/>
</dbReference>
<comment type="caution">
    <text evidence="4">The sequence shown here is derived from an EMBL/GenBank/DDBJ whole genome shotgun (WGS) entry which is preliminary data.</text>
</comment>
<evidence type="ECO:0008006" key="6">
    <source>
        <dbReference type="Google" id="ProtNLM"/>
    </source>
</evidence>
<organism evidence="4 5">
    <name type="scientific">Manihot esculenta</name>
    <name type="common">Cassava</name>
    <name type="synonym">Jatropha manihot</name>
    <dbReference type="NCBI Taxonomy" id="3983"/>
    <lineage>
        <taxon>Eukaryota</taxon>
        <taxon>Viridiplantae</taxon>
        <taxon>Streptophyta</taxon>
        <taxon>Embryophyta</taxon>
        <taxon>Tracheophyta</taxon>
        <taxon>Spermatophyta</taxon>
        <taxon>Magnoliopsida</taxon>
        <taxon>eudicotyledons</taxon>
        <taxon>Gunneridae</taxon>
        <taxon>Pentapetalae</taxon>
        <taxon>rosids</taxon>
        <taxon>fabids</taxon>
        <taxon>Malpighiales</taxon>
        <taxon>Euphorbiaceae</taxon>
        <taxon>Crotonoideae</taxon>
        <taxon>Manihoteae</taxon>
        <taxon>Manihot</taxon>
    </lineage>
</organism>
<evidence type="ECO:0000256" key="3">
    <source>
        <dbReference type="PROSITE-ProRule" id="PRU00708"/>
    </source>
</evidence>
<dbReference type="PROSITE" id="PS51375">
    <property type="entry name" value="PPR"/>
    <property type="match status" value="13"/>
</dbReference>
<sequence length="1031" mass="118312">MRHIIRQQFLFSNSSYKLFRPQVSFLSSLSKSHSNKSQEPELQAQAESSSINPLFREITEILGADNVIPEKSPSGIITSEFNEEVKVHTQSVRENVEPNNVLQGKQNFSVLDEIDVSPVVHEITEIVRAENDLVSMEERLESLEFQFEPEIIEKVLKRCFKVPHLAFRFFNWLRMKDGFYHTTKIYNTMLYIAGEAKEFKVVDDLLGEMEKNSCEKDIKTWAILISQFGKAKLTGRALLFFEEMKKSECEPDEKNYRTMVHFLCNAGKGEIALEVYKEMTQRDMGLDLTLYKMLLNTMAKSGDVGGVNLVADDMNRLSQIPEQHVHVYVLKSFCMAGRIREALALIRDLKNKGIPVNYEYFEILVKGLCRAGNIADAMEIVEIMKKKSLIDAKIYGIIISGYLRKKELSRALELFQSMKESGWQPTASTYTELMQHLFSLNQYKKGFDLYDEMLGRGIEADCVAIMTIVAGHVRQNQISEAWEAFNNMEDKGIIPTWKSYSIFIKELCKVSKTDEILKVLNKMQASKIFINNEIFKWVIACMEKKGEKDNIQKVKHMQSMCSLHSLQCKASMDEELKVEQNHNQLELGMIDQSEQGMTDPYLLKPFSKGYNEQDLQEISSILSSSDNWCIMREALEKCTVQFTPELVVEILRNCSMHGNAALHFFSWVGLQTGCCHTTETYNMAMKISGRGKDFKHMRSLFYEMRRKGCLITPDTWAIMIMQYGRTGLTEIALKIFNEMKDNGYNPNESTYKYLIISLCGRKGRKVDEAINIFQEMIRAGHIPDREVVETYLCCLCEAGKLSEARRSLDSLHKVGFTIPLSYSLHIRALCRSGRLEEALSLLDEVGAEQTSLDQYTYGTLVHGLLRKGRQEEALAKVDSMKQTGIQPTVHVYTSLIVHFFKEKQMEKAMEYFKKMQEDGCKPTIVTYSALIRGYMNMGRDVDAWNVFNHMKLEGPAPDFKTYSMFIDCLCRAGKSEEALQLISQMVDDRIVPSTINFRTVIFGLNREGKHDLAQTVLKQKLALRSKRKFLT</sequence>
<dbReference type="AlphaFoldDB" id="A0A2C9V924"/>
<feature type="repeat" description="PPR" evidence="3">
    <location>
        <begin position="888"/>
        <end position="922"/>
    </location>
</feature>
<feature type="repeat" description="PPR" evidence="3">
    <location>
        <begin position="391"/>
        <end position="425"/>
    </location>
</feature>
<dbReference type="Pfam" id="PF12854">
    <property type="entry name" value="PPR_1"/>
    <property type="match status" value="2"/>
</dbReference>
<feature type="repeat" description="PPR" evidence="3">
    <location>
        <begin position="217"/>
        <end position="251"/>
    </location>
</feature>
<reference evidence="5" key="1">
    <citation type="journal article" date="2016" name="Nat. Biotechnol.">
        <title>Sequencing wild and cultivated cassava and related species reveals extensive interspecific hybridization and genetic diversity.</title>
        <authorList>
            <person name="Bredeson J.V."/>
            <person name="Lyons J.B."/>
            <person name="Prochnik S.E."/>
            <person name="Wu G.A."/>
            <person name="Ha C.M."/>
            <person name="Edsinger-Gonzales E."/>
            <person name="Grimwood J."/>
            <person name="Schmutz J."/>
            <person name="Rabbi I.Y."/>
            <person name="Egesi C."/>
            <person name="Nauluvula P."/>
            <person name="Lebot V."/>
            <person name="Ndunguru J."/>
            <person name="Mkamilo G."/>
            <person name="Bart R.S."/>
            <person name="Setter T.L."/>
            <person name="Gleadow R.M."/>
            <person name="Kulakow P."/>
            <person name="Ferguson M.E."/>
            <person name="Rounsley S."/>
            <person name="Rokhsar D.S."/>
        </authorList>
    </citation>
    <scope>NUCLEOTIDE SEQUENCE [LARGE SCALE GENOMIC DNA]</scope>
    <source>
        <strain evidence="5">cv. AM560-2</strain>
    </source>
</reference>
<dbReference type="InterPro" id="IPR011990">
    <property type="entry name" value="TPR-like_helical_dom_sf"/>
</dbReference>
<feature type="repeat" description="PPR" evidence="3">
    <location>
        <begin position="747"/>
        <end position="783"/>
    </location>
</feature>
<dbReference type="InterPro" id="IPR002885">
    <property type="entry name" value="PPR_rpt"/>
</dbReference>
<keyword evidence="5" id="KW-1185">Reference proteome</keyword>
<dbReference type="Gramene" id="Manes.09G043000.1.v8.1">
    <property type="protein sequence ID" value="Manes.09G043000.1.v8.1.CDS.1"/>
    <property type="gene ID" value="Manes.09G043000.v8.1"/>
</dbReference>
<feature type="repeat" description="PPR" evidence="3">
    <location>
        <begin position="677"/>
        <end position="711"/>
    </location>
</feature>
<evidence type="ECO:0000256" key="2">
    <source>
        <dbReference type="ARBA" id="ARBA00022737"/>
    </source>
</evidence>
<feature type="repeat" description="PPR" evidence="3">
    <location>
        <begin position="923"/>
        <end position="957"/>
    </location>
</feature>
<feature type="repeat" description="PPR" evidence="3">
    <location>
        <begin position="958"/>
        <end position="992"/>
    </location>
</feature>
<protein>
    <recommendedName>
        <fullName evidence="6">Pentacotripeptide-repeat region of PRORP domain-containing protein</fullName>
    </recommendedName>
</protein>
<dbReference type="OMA" id="ETYSMFM"/>
<feature type="repeat" description="PPR" evidence="3">
    <location>
        <begin position="712"/>
        <end position="746"/>
    </location>
</feature>
<dbReference type="NCBIfam" id="TIGR00756">
    <property type="entry name" value="PPR"/>
    <property type="match status" value="14"/>
</dbReference>
<feature type="repeat" description="PPR" evidence="3">
    <location>
        <begin position="426"/>
        <end position="460"/>
    </location>
</feature>
<dbReference type="EMBL" id="CM004395">
    <property type="protein sequence ID" value="OAY40706.1"/>
    <property type="molecule type" value="Genomic_DNA"/>
</dbReference>
<dbReference type="Gene3D" id="1.25.40.10">
    <property type="entry name" value="Tetratricopeptide repeat domain"/>
    <property type="match status" value="7"/>
</dbReference>
<feature type="repeat" description="PPR" evidence="3">
    <location>
        <begin position="357"/>
        <end position="387"/>
    </location>
</feature>
<keyword evidence="2" id="KW-0677">Repeat</keyword>
<gene>
    <name evidence="4" type="ORF">MANES_09G043000v8</name>
</gene>
<dbReference type="STRING" id="3983.A0A2C9V924"/>
<feature type="repeat" description="PPR" evidence="3">
    <location>
        <begin position="252"/>
        <end position="286"/>
    </location>
</feature>
<dbReference type="OrthoDB" id="185373at2759"/>
<feature type="repeat" description="PPR" evidence="3">
    <location>
        <begin position="461"/>
        <end position="495"/>
    </location>
</feature>
<comment type="similarity">
    <text evidence="1">Belongs to the PPR family. P subfamily.</text>
</comment>
<feature type="repeat" description="PPR" evidence="3">
    <location>
        <begin position="853"/>
        <end position="887"/>
    </location>
</feature>
<dbReference type="SUPFAM" id="SSF48452">
    <property type="entry name" value="TPR-like"/>
    <property type="match status" value="1"/>
</dbReference>
<accession>A0A2C9V924</accession>
<proteinExistence type="inferred from homology"/>
<dbReference type="PANTHER" id="PTHR47938:SF47">
    <property type="entry name" value="ADR149WP"/>
    <property type="match status" value="1"/>
</dbReference>
<evidence type="ECO:0000313" key="4">
    <source>
        <dbReference type="EMBL" id="OAY40706.1"/>
    </source>
</evidence>
<evidence type="ECO:0000256" key="1">
    <source>
        <dbReference type="ARBA" id="ARBA00007626"/>
    </source>
</evidence>
<name>A0A2C9V924_MANES</name>